<protein>
    <submittedName>
        <fullName evidence="2">Phosphatase PAP2 family protein</fullName>
    </submittedName>
</protein>
<name>A0A8T4J2V7_9ACTN</name>
<evidence type="ECO:0000313" key="3">
    <source>
        <dbReference type="Proteomes" id="UP000675554"/>
    </source>
</evidence>
<dbReference type="InterPro" id="IPR000326">
    <property type="entry name" value="PAP2/HPO"/>
</dbReference>
<dbReference type="SUPFAM" id="SSF48317">
    <property type="entry name" value="Acid phosphatase/Vanadium-dependent haloperoxidase"/>
    <property type="match status" value="1"/>
</dbReference>
<dbReference type="Proteomes" id="UP000675554">
    <property type="component" value="Unassembled WGS sequence"/>
</dbReference>
<dbReference type="EMBL" id="JAGSMN010001086">
    <property type="protein sequence ID" value="MBR7677830.1"/>
    <property type="molecule type" value="Genomic_DNA"/>
</dbReference>
<reference evidence="2" key="1">
    <citation type="submission" date="2021-04" db="EMBL/GenBank/DDBJ databases">
        <title>Sequencing of actinobacteria type strains.</title>
        <authorList>
            <person name="Nguyen G.-S."/>
            <person name="Wentzel A."/>
        </authorList>
    </citation>
    <scope>NUCLEOTIDE SEQUENCE</scope>
    <source>
        <strain evidence="2">DSM 42095</strain>
    </source>
</reference>
<evidence type="ECO:0000259" key="1">
    <source>
        <dbReference type="Pfam" id="PF01569"/>
    </source>
</evidence>
<keyword evidence="3" id="KW-1185">Reference proteome</keyword>
<organism evidence="2 3">
    <name type="scientific">Streptomyces daliensis</name>
    <dbReference type="NCBI Taxonomy" id="299421"/>
    <lineage>
        <taxon>Bacteria</taxon>
        <taxon>Bacillati</taxon>
        <taxon>Actinomycetota</taxon>
        <taxon>Actinomycetes</taxon>
        <taxon>Kitasatosporales</taxon>
        <taxon>Streptomycetaceae</taxon>
        <taxon>Streptomyces</taxon>
    </lineage>
</organism>
<accession>A0A8T4J2V7</accession>
<feature type="non-terminal residue" evidence="2">
    <location>
        <position position="1"/>
    </location>
</feature>
<comment type="caution">
    <text evidence="2">The sequence shown here is derived from an EMBL/GenBank/DDBJ whole genome shotgun (WGS) entry which is preliminary data.</text>
</comment>
<dbReference type="Gene3D" id="1.20.144.10">
    <property type="entry name" value="Phosphatidic acid phosphatase type 2/haloperoxidase"/>
    <property type="match status" value="1"/>
</dbReference>
<feature type="non-terminal residue" evidence="2">
    <location>
        <position position="86"/>
    </location>
</feature>
<sequence length="86" mass="8477">ATGVALESRRWGAVVAPVAASVAFSRVYTGVHYPSDVLAGAALGFVAYGPRDGALRDVLEEAAQRALALGGALGVHGGDGSVNAAA</sequence>
<dbReference type="InterPro" id="IPR036938">
    <property type="entry name" value="PAP2/HPO_sf"/>
</dbReference>
<feature type="domain" description="Phosphatidic acid phosphatase type 2/haloperoxidase" evidence="1">
    <location>
        <begin position="9"/>
        <end position="46"/>
    </location>
</feature>
<evidence type="ECO:0000313" key="2">
    <source>
        <dbReference type="EMBL" id="MBR7677830.1"/>
    </source>
</evidence>
<gene>
    <name evidence="2" type="ORF">KDA82_33570</name>
</gene>
<dbReference type="AlphaFoldDB" id="A0A8T4J2V7"/>
<dbReference type="Pfam" id="PF01569">
    <property type="entry name" value="PAP2"/>
    <property type="match status" value="1"/>
</dbReference>
<proteinExistence type="predicted"/>